<feature type="transmembrane region" description="Helical" evidence="1">
    <location>
        <begin position="365"/>
        <end position="387"/>
    </location>
</feature>
<keyword evidence="3" id="KW-1185">Reference proteome</keyword>
<evidence type="ECO:0000313" key="3">
    <source>
        <dbReference type="Proteomes" id="UP001500767"/>
    </source>
</evidence>
<feature type="transmembrane region" description="Helical" evidence="1">
    <location>
        <begin position="63"/>
        <end position="84"/>
    </location>
</feature>
<sequence>MSTDHLVARAGSALTGDVVILVRDTLTVFVRLFPQIMAVWLLGWLGDAIAVRVAAIVGDTSGWGAVVVFSASFLFSLVAIVVILRLCGEELGIRALVPREEGTGVDDGRDSSLSRLVAVTLLPFLGLYSAFGLVDQQAGRLANDQLFRNGALSGGPSVLSEVRGLAEQHPWGMVGLLLGVYLLRRLVDHLHERTGVGLLGILTAVVESFFILVVIFGGFVLLRRPREWLADREVFAWLDAVGRTVERGLAALHLQLPELLHRFAGFLADPVWPMFWTVVSQPIIWLAVAALVYGSQVLSLADLWRRGRPAAARVVGASRFDRRGDKRALRPATPPGVARVGSEVREAFLGDIDDKYLPTFHSLRLVLGAGAGFLGAFVLVYTAVIVAQNTVQRLYLAVLGGHDIDFWYRAGPLLDLVDALPWEPLRLCLLAVAFRRCLELFQQRTAAGAEASVLRRPPQAAAAEGPAGVVA</sequence>
<evidence type="ECO:0008006" key="4">
    <source>
        <dbReference type="Google" id="ProtNLM"/>
    </source>
</evidence>
<organism evidence="2 3">
    <name type="scientific">Microlunatus spumicola</name>
    <dbReference type="NCBI Taxonomy" id="81499"/>
    <lineage>
        <taxon>Bacteria</taxon>
        <taxon>Bacillati</taxon>
        <taxon>Actinomycetota</taxon>
        <taxon>Actinomycetes</taxon>
        <taxon>Propionibacteriales</taxon>
        <taxon>Propionibacteriaceae</taxon>
        <taxon>Microlunatus</taxon>
    </lineage>
</organism>
<gene>
    <name evidence="2" type="ORF">GCM10022197_23380</name>
</gene>
<keyword evidence="1" id="KW-1133">Transmembrane helix</keyword>
<feature type="transmembrane region" description="Helical" evidence="1">
    <location>
        <begin position="199"/>
        <end position="222"/>
    </location>
</feature>
<dbReference type="Proteomes" id="UP001500767">
    <property type="component" value="Unassembled WGS sequence"/>
</dbReference>
<evidence type="ECO:0000313" key="2">
    <source>
        <dbReference type="EMBL" id="GAA3566701.1"/>
    </source>
</evidence>
<comment type="caution">
    <text evidence="2">The sequence shown here is derived from an EMBL/GenBank/DDBJ whole genome shotgun (WGS) entry which is preliminary data.</text>
</comment>
<feature type="transmembrane region" description="Helical" evidence="1">
    <location>
        <begin position="38"/>
        <end position="57"/>
    </location>
</feature>
<reference evidence="3" key="1">
    <citation type="journal article" date="2019" name="Int. J. Syst. Evol. Microbiol.">
        <title>The Global Catalogue of Microorganisms (GCM) 10K type strain sequencing project: providing services to taxonomists for standard genome sequencing and annotation.</title>
        <authorList>
            <consortium name="The Broad Institute Genomics Platform"/>
            <consortium name="The Broad Institute Genome Sequencing Center for Infectious Disease"/>
            <person name="Wu L."/>
            <person name="Ma J."/>
        </authorList>
    </citation>
    <scope>NUCLEOTIDE SEQUENCE [LARGE SCALE GENOMIC DNA]</scope>
    <source>
        <strain evidence="3">JCM 16540</strain>
    </source>
</reference>
<name>A0ABP6XGK9_9ACTN</name>
<dbReference type="RefSeq" id="WP_204910523.1">
    <property type="nucleotide sequence ID" value="NZ_BAAAYR010000002.1"/>
</dbReference>
<protein>
    <recommendedName>
        <fullName evidence="4">RDD family protein</fullName>
    </recommendedName>
</protein>
<dbReference type="EMBL" id="BAAAYR010000002">
    <property type="protein sequence ID" value="GAA3566701.1"/>
    <property type="molecule type" value="Genomic_DNA"/>
</dbReference>
<accession>A0ABP6XGK9</accession>
<feature type="transmembrane region" description="Helical" evidence="1">
    <location>
        <begin position="116"/>
        <end position="134"/>
    </location>
</feature>
<evidence type="ECO:0000256" key="1">
    <source>
        <dbReference type="SAM" id="Phobius"/>
    </source>
</evidence>
<keyword evidence="1" id="KW-0472">Membrane</keyword>
<keyword evidence="1" id="KW-0812">Transmembrane</keyword>
<proteinExistence type="predicted"/>